<evidence type="ECO:0000256" key="1">
    <source>
        <dbReference type="ARBA" id="ARBA00000085"/>
    </source>
</evidence>
<evidence type="ECO:0000256" key="6">
    <source>
        <dbReference type="ARBA" id="ARBA00022606"/>
    </source>
</evidence>
<evidence type="ECO:0000256" key="12">
    <source>
        <dbReference type="ARBA" id="ARBA00022777"/>
    </source>
</evidence>
<dbReference type="InterPro" id="IPR011102">
    <property type="entry name" value="Sig_transdc_His_kinase_HWE"/>
</dbReference>
<dbReference type="PANTHER" id="PTHR41523:SF7">
    <property type="entry name" value="HISTIDINE KINASE"/>
    <property type="match status" value="1"/>
</dbReference>
<keyword evidence="15" id="KW-0843">Virulence</keyword>
<dbReference type="Pfam" id="PF08447">
    <property type="entry name" value="PAS_3"/>
    <property type="match status" value="1"/>
</dbReference>
<evidence type="ECO:0000256" key="10">
    <source>
        <dbReference type="ARBA" id="ARBA00022737"/>
    </source>
</evidence>
<evidence type="ECO:0000256" key="4">
    <source>
        <dbReference type="ARBA" id="ARBA00022543"/>
    </source>
</evidence>
<name>A0ABY5RWG9_9HYPH</name>
<dbReference type="Pfam" id="PF08448">
    <property type="entry name" value="PAS_4"/>
    <property type="match status" value="3"/>
</dbReference>
<dbReference type="SMART" id="SM00911">
    <property type="entry name" value="HWE_HK"/>
    <property type="match status" value="1"/>
</dbReference>
<evidence type="ECO:0000256" key="15">
    <source>
        <dbReference type="ARBA" id="ARBA00023026"/>
    </source>
</evidence>
<evidence type="ECO:0000259" key="17">
    <source>
        <dbReference type="PROSITE" id="PS50112"/>
    </source>
</evidence>
<dbReference type="InterPro" id="IPR036890">
    <property type="entry name" value="HATPase_C_sf"/>
</dbReference>
<evidence type="ECO:0000256" key="3">
    <source>
        <dbReference type="ARBA" id="ARBA00021740"/>
    </source>
</evidence>
<evidence type="ECO:0000256" key="11">
    <source>
        <dbReference type="ARBA" id="ARBA00022741"/>
    </source>
</evidence>
<evidence type="ECO:0000256" key="5">
    <source>
        <dbReference type="ARBA" id="ARBA00022553"/>
    </source>
</evidence>
<feature type="domain" description="PAC" evidence="18">
    <location>
        <begin position="629"/>
        <end position="684"/>
    </location>
</feature>
<evidence type="ECO:0000256" key="14">
    <source>
        <dbReference type="ARBA" id="ARBA00022991"/>
    </source>
</evidence>
<feature type="domain" description="PAS" evidence="17">
    <location>
        <begin position="554"/>
        <end position="625"/>
    </location>
</feature>
<dbReference type="EC" id="2.7.13.3" evidence="2"/>
<accession>A0ABY5RWG9</accession>
<evidence type="ECO:0000256" key="9">
    <source>
        <dbReference type="ARBA" id="ARBA00022679"/>
    </source>
</evidence>
<dbReference type="PROSITE" id="PS50112">
    <property type="entry name" value="PAS"/>
    <property type="match status" value="3"/>
</dbReference>
<feature type="domain" description="PAC" evidence="18">
    <location>
        <begin position="375"/>
        <end position="427"/>
    </location>
</feature>
<dbReference type="SMART" id="SM00091">
    <property type="entry name" value="PAS"/>
    <property type="match status" value="4"/>
</dbReference>
<dbReference type="InterPro" id="IPR000014">
    <property type="entry name" value="PAS"/>
</dbReference>
<keyword evidence="7" id="KW-0285">Flavoprotein</keyword>
<gene>
    <name evidence="19" type="ORF">HPT29_011010</name>
</gene>
<proteinExistence type="predicted"/>
<evidence type="ECO:0000256" key="13">
    <source>
        <dbReference type="ARBA" id="ARBA00022840"/>
    </source>
</evidence>
<evidence type="ECO:0000259" key="18">
    <source>
        <dbReference type="PROSITE" id="PS50113"/>
    </source>
</evidence>
<keyword evidence="16" id="KW-0675">Receptor</keyword>
<feature type="domain" description="PAS" evidence="17">
    <location>
        <begin position="428"/>
        <end position="498"/>
    </location>
</feature>
<evidence type="ECO:0000256" key="8">
    <source>
        <dbReference type="ARBA" id="ARBA00022643"/>
    </source>
</evidence>
<feature type="domain" description="PAS" evidence="17">
    <location>
        <begin position="301"/>
        <end position="372"/>
    </location>
</feature>
<feature type="domain" description="PAC" evidence="18">
    <location>
        <begin position="116"/>
        <end position="169"/>
    </location>
</feature>
<evidence type="ECO:0000256" key="7">
    <source>
        <dbReference type="ARBA" id="ARBA00022630"/>
    </source>
</evidence>
<dbReference type="Pfam" id="PF07536">
    <property type="entry name" value="HWE_HK"/>
    <property type="match status" value="1"/>
</dbReference>
<dbReference type="CDD" id="cd00130">
    <property type="entry name" value="PAS"/>
    <property type="match status" value="2"/>
</dbReference>
<evidence type="ECO:0000256" key="16">
    <source>
        <dbReference type="ARBA" id="ARBA00023170"/>
    </source>
</evidence>
<feature type="domain" description="PAC" evidence="18">
    <location>
        <begin position="245"/>
        <end position="300"/>
    </location>
</feature>
<dbReference type="SUPFAM" id="SSF55785">
    <property type="entry name" value="PYP-like sensor domain (PAS domain)"/>
    <property type="match status" value="4"/>
</dbReference>
<dbReference type="SMART" id="SM00086">
    <property type="entry name" value="PAC"/>
    <property type="match status" value="5"/>
</dbReference>
<feature type="domain" description="PAC" evidence="18">
    <location>
        <begin position="501"/>
        <end position="553"/>
    </location>
</feature>
<evidence type="ECO:0000256" key="2">
    <source>
        <dbReference type="ARBA" id="ARBA00012438"/>
    </source>
</evidence>
<dbReference type="EMBL" id="CP102845">
    <property type="protein sequence ID" value="UVF21605.1"/>
    <property type="molecule type" value="Genomic_DNA"/>
</dbReference>
<comment type="catalytic activity">
    <reaction evidence="1">
        <text>ATP + protein L-histidine = ADP + protein N-phospho-L-histidine.</text>
        <dbReference type="EC" id="2.7.13.3"/>
    </reaction>
</comment>
<dbReference type="Gene3D" id="2.10.70.100">
    <property type="match status" value="1"/>
</dbReference>
<dbReference type="InterPro" id="IPR000700">
    <property type="entry name" value="PAS-assoc_C"/>
</dbReference>
<evidence type="ECO:0000313" key="20">
    <source>
        <dbReference type="Proteomes" id="UP001017257"/>
    </source>
</evidence>
<keyword evidence="20" id="KW-1185">Reference proteome</keyword>
<dbReference type="InterPro" id="IPR013656">
    <property type="entry name" value="PAS_4"/>
</dbReference>
<keyword evidence="8" id="KW-0288">FMN</keyword>
<reference evidence="19" key="1">
    <citation type="submission" date="2022-08" db="EMBL/GenBank/DDBJ databases">
        <title>Microvirga terrae sp. nov., isolated from soil.</title>
        <authorList>
            <person name="Kim K.H."/>
            <person name="Seo Y.L."/>
            <person name="Kim J.M."/>
            <person name="Lee J.K."/>
            <person name="Han D.M."/>
            <person name="Jeon C.O."/>
        </authorList>
    </citation>
    <scope>NUCLEOTIDE SEQUENCE</scope>
    <source>
        <strain evidence="19">R24</strain>
    </source>
</reference>
<evidence type="ECO:0000313" key="19">
    <source>
        <dbReference type="EMBL" id="UVF21605.1"/>
    </source>
</evidence>
<dbReference type="PANTHER" id="PTHR41523">
    <property type="entry name" value="TWO-COMPONENT SYSTEM SENSOR PROTEIN"/>
    <property type="match status" value="1"/>
</dbReference>
<keyword evidence="14" id="KW-0157">Chromophore</keyword>
<keyword evidence="9" id="KW-0808">Transferase</keyword>
<keyword evidence="12" id="KW-0418">Kinase</keyword>
<dbReference type="InterPro" id="IPR035965">
    <property type="entry name" value="PAS-like_dom_sf"/>
</dbReference>
<dbReference type="PROSITE" id="PS50113">
    <property type="entry name" value="PAC"/>
    <property type="match status" value="5"/>
</dbReference>
<dbReference type="Proteomes" id="UP001017257">
    <property type="component" value="Chromosome"/>
</dbReference>
<keyword evidence="10" id="KW-0677">Repeat</keyword>
<dbReference type="InterPro" id="IPR001610">
    <property type="entry name" value="PAC"/>
</dbReference>
<sequence>MLDSGSTLGSDFLEGGGEMGALIRVHDWIGTRLGPISDWPQSLRTTVSLMLRSPVPMVLLWGPHGVMIYNDAYTVFAAGRHPRVLGAGVLEGWPEVAEFNANVMRVGLSGGTLSYRDQELTLHRNSVPEQVWMNLDYSPVLDESGRPGGVLAIVVETTERVLAEQRTAQEGERLREMFEQAPGIMAMFRGPDHVYEMANAAHLDHIGHRDLIGKTVREALPELAGQGIVELLDEVYATGTPYVGHQRAVSLQRQAGAPRETRYVDFVFQPIRDARGRVMGIFVQGHDVTEHVRSQLALRESEAHLTAVFAQAAAGLVECDLSGRFLRVNDRFCTIVGHTREELLGGLRMQDLTHPEDLPANLREFQRVPETGEAFEIEKRYLRPDGQTVWVRNAVSPVYDDAGRPRTMVAVCIDLTRKKRIDAARQESEARLASIFDQAAAGLSEVSLDGHFLRVNDELCRLLGRSREELLGLGILDVTAAADIPPSRRAVAEALETGGPVSLDKRYLRPDGTLVWANSSITRLSRAEGQSETLLAVTVDLTARHEAEVALRASEARLRLALDAGRMAVWQSDTRTNTITISPELNLLLGFPADAAPSTEDIRSRYAPGAREGLRAAAAAALARGDRNAEGELEVIWPDGSHHWLLVRAELEVKAAADGAPQIKATGIAFDITERKRWEEHQRLLINELNHRVKNTLATVQAMAAQSLRQLGEESRPKLQSFEDRLFALARAHDVLTRENWEGAEIRQIIDEVVEPYARGNPGRFGIEGPRLRLSPPQALTIAMAVHELATNAAKYGALSIPAGSVTIVWAVTLDSMPRVALRWQESNGPPVAPPTRRGFGTRLIERGLAQDLGGSVRLSYEPAGIVCTMNVPLNAADGKAGTDPS</sequence>
<dbReference type="Gene3D" id="3.30.450.20">
    <property type="entry name" value="PAS domain"/>
    <property type="match status" value="5"/>
</dbReference>
<keyword evidence="6" id="KW-0716">Sensory transduction</keyword>
<keyword evidence="4" id="KW-0600">Photoreceptor protein</keyword>
<keyword evidence="11" id="KW-0547">Nucleotide-binding</keyword>
<keyword evidence="13" id="KW-0067">ATP-binding</keyword>
<dbReference type="NCBIfam" id="TIGR00229">
    <property type="entry name" value="sensory_box"/>
    <property type="match status" value="3"/>
</dbReference>
<dbReference type="Gene3D" id="3.30.565.10">
    <property type="entry name" value="Histidine kinase-like ATPase, C-terminal domain"/>
    <property type="match status" value="1"/>
</dbReference>
<protein>
    <recommendedName>
        <fullName evidence="3">Blue-light-activated histidine kinase</fullName>
        <ecNumber evidence="2">2.7.13.3</ecNumber>
    </recommendedName>
</protein>
<dbReference type="RefSeq" id="WP_173947308.1">
    <property type="nucleotide sequence ID" value="NZ_CP102845.1"/>
</dbReference>
<dbReference type="InterPro" id="IPR013655">
    <property type="entry name" value="PAS_fold_3"/>
</dbReference>
<organism evidence="19 20">
    <name type="scientific">Microvirga terrae</name>
    <dbReference type="NCBI Taxonomy" id="2740529"/>
    <lineage>
        <taxon>Bacteria</taxon>
        <taxon>Pseudomonadati</taxon>
        <taxon>Pseudomonadota</taxon>
        <taxon>Alphaproteobacteria</taxon>
        <taxon>Hyphomicrobiales</taxon>
        <taxon>Methylobacteriaceae</taxon>
        <taxon>Microvirga</taxon>
    </lineage>
</organism>
<keyword evidence="5" id="KW-0597">Phosphoprotein</keyword>